<reference evidence="3" key="1">
    <citation type="submission" date="2022-05" db="EMBL/GenBank/DDBJ databases">
        <title>The Musa troglodytarum L. genome provides insights into the mechanism of non-climacteric behaviour and enrichment of carotenoids.</title>
        <authorList>
            <person name="Wang J."/>
        </authorList>
    </citation>
    <scope>NUCLEOTIDE SEQUENCE</scope>
    <source>
        <tissue evidence="3">Leaf</tissue>
    </source>
</reference>
<evidence type="ECO:0000313" key="4">
    <source>
        <dbReference type="Proteomes" id="UP001055439"/>
    </source>
</evidence>
<gene>
    <name evidence="3" type="ORF">MUK42_17874</name>
</gene>
<sequence length="240" mass="26125">MQLLSGGLVQDARVPFSPSSATRGGRCDARLSAVRSALPVRLMQRGTHGGPVLRRSGGRCVRPVAARSSEAPGSVGDIRNAALKRQSKSHLGLAQETTKRTQKFFEVVLSVRDYELDQFGVVNNAVYANYCQHGRHELLQKVGINVDAVARTGNSFALSDLQLKYISPLRGQDKFVLKVRVAGITAARIIIEHFIYKLPDLQPILEATATVVCLNGSYRPIRVPSELSAKLLQFSSDDSG</sequence>
<keyword evidence="2" id="KW-0378">Hydrolase</keyword>
<comment type="similarity">
    <text evidence="1">Belongs to the 4-hydroxybenzoyl-CoA thioesterase family.</text>
</comment>
<dbReference type="PANTHER" id="PTHR31793">
    <property type="entry name" value="4-HYDROXYBENZOYL-COA THIOESTERASE FAMILY MEMBER"/>
    <property type="match status" value="1"/>
</dbReference>
<dbReference type="InterPro" id="IPR050563">
    <property type="entry name" value="4-hydroxybenzoyl-CoA_TE"/>
</dbReference>
<name>A0A9E7H192_9LILI</name>
<accession>A0A9E7H192</accession>
<evidence type="ECO:0000256" key="1">
    <source>
        <dbReference type="ARBA" id="ARBA00005953"/>
    </source>
</evidence>
<proteinExistence type="inferred from homology"/>
<dbReference type="GO" id="GO:0009507">
    <property type="term" value="C:chloroplast"/>
    <property type="evidence" value="ECO:0007669"/>
    <property type="project" value="TreeGrafter"/>
</dbReference>
<dbReference type="CDD" id="cd00586">
    <property type="entry name" value="4HBT"/>
    <property type="match status" value="1"/>
</dbReference>
<dbReference type="Pfam" id="PF13279">
    <property type="entry name" value="4HBT_2"/>
    <property type="match status" value="1"/>
</dbReference>
<dbReference type="InterPro" id="IPR029069">
    <property type="entry name" value="HotDog_dom_sf"/>
</dbReference>
<dbReference type="OrthoDB" id="588330at2759"/>
<keyword evidence="4" id="KW-1185">Reference proteome</keyword>
<dbReference type="SUPFAM" id="SSF54637">
    <property type="entry name" value="Thioesterase/thiol ester dehydrase-isomerase"/>
    <property type="match status" value="1"/>
</dbReference>
<evidence type="ECO:0000313" key="3">
    <source>
        <dbReference type="EMBL" id="URE25634.1"/>
    </source>
</evidence>
<evidence type="ECO:0000256" key="2">
    <source>
        <dbReference type="ARBA" id="ARBA00022801"/>
    </source>
</evidence>
<organism evidence="3 4">
    <name type="scientific">Musa troglodytarum</name>
    <name type="common">fe'i banana</name>
    <dbReference type="NCBI Taxonomy" id="320322"/>
    <lineage>
        <taxon>Eukaryota</taxon>
        <taxon>Viridiplantae</taxon>
        <taxon>Streptophyta</taxon>
        <taxon>Embryophyta</taxon>
        <taxon>Tracheophyta</taxon>
        <taxon>Spermatophyta</taxon>
        <taxon>Magnoliopsida</taxon>
        <taxon>Liliopsida</taxon>
        <taxon>Zingiberales</taxon>
        <taxon>Musaceae</taxon>
        <taxon>Musa</taxon>
    </lineage>
</organism>
<dbReference type="PANTHER" id="PTHR31793:SF27">
    <property type="entry name" value="NOVEL THIOESTERASE SUPERFAMILY DOMAIN AND SAPOSIN A-TYPE DOMAIN CONTAINING PROTEIN (0610012H03RIK)"/>
    <property type="match status" value="1"/>
</dbReference>
<dbReference type="Gene3D" id="3.10.129.10">
    <property type="entry name" value="Hotdog Thioesterase"/>
    <property type="match status" value="1"/>
</dbReference>
<dbReference type="AlphaFoldDB" id="A0A9E7H192"/>
<protein>
    <submittedName>
        <fullName evidence="3">Thioesterase superfamily</fullName>
    </submittedName>
</protein>
<dbReference type="GO" id="GO:0016297">
    <property type="term" value="F:fatty acyl-[ACP] hydrolase activity"/>
    <property type="evidence" value="ECO:0007669"/>
    <property type="project" value="TreeGrafter"/>
</dbReference>
<dbReference type="Proteomes" id="UP001055439">
    <property type="component" value="Chromosome 8"/>
</dbReference>
<dbReference type="EMBL" id="CP097510">
    <property type="protein sequence ID" value="URE25634.1"/>
    <property type="molecule type" value="Genomic_DNA"/>
</dbReference>